<accession>B9L219</accession>
<feature type="compositionally biased region" description="Low complexity" evidence="1">
    <location>
        <begin position="88"/>
        <end position="98"/>
    </location>
</feature>
<evidence type="ECO:0000313" key="3">
    <source>
        <dbReference type="Proteomes" id="UP000000447"/>
    </source>
</evidence>
<gene>
    <name evidence="2" type="ordered locus">trd_1919</name>
</gene>
<feature type="region of interest" description="Disordered" evidence="1">
    <location>
        <begin position="88"/>
        <end position="116"/>
    </location>
</feature>
<sequence length="116" mass="12135">MRTGRGAPASALRSRHGSSIVPLDTREGDFGPASFSRGPGAGGWAVTPGQRSTPACLRRASRAYGGSSRRCAAARCPAWGAWRSLAEQHGAGRSAAGGAHRGERLQWRGRSGTNHR</sequence>
<organism evidence="2 3">
    <name type="scientific">Thermomicrobium roseum (strain ATCC 27502 / DSM 5159 / P-2)</name>
    <dbReference type="NCBI Taxonomy" id="309801"/>
    <lineage>
        <taxon>Bacteria</taxon>
        <taxon>Pseudomonadati</taxon>
        <taxon>Thermomicrobiota</taxon>
        <taxon>Thermomicrobia</taxon>
        <taxon>Thermomicrobiales</taxon>
        <taxon>Thermomicrobiaceae</taxon>
        <taxon>Thermomicrobium</taxon>
    </lineage>
</organism>
<dbReference type="AlphaFoldDB" id="B9L219"/>
<dbReference type="HOGENOM" id="CLU_2095754_0_0_0"/>
<protein>
    <submittedName>
        <fullName evidence="2">Uncharacterized protein</fullName>
    </submittedName>
</protein>
<reference evidence="2 3" key="1">
    <citation type="journal article" date="2009" name="PLoS ONE">
        <title>Complete genome sequence of the aerobic CO-oxidizing thermophile Thermomicrobium roseum.</title>
        <authorList>
            <person name="Wu D."/>
            <person name="Raymond J."/>
            <person name="Wu M."/>
            <person name="Chatterji S."/>
            <person name="Ren Q."/>
            <person name="Graham J.E."/>
            <person name="Bryant D.A."/>
            <person name="Robb F."/>
            <person name="Colman A."/>
            <person name="Tallon L.J."/>
            <person name="Badger J.H."/>
            <person name="Madupu R."/>
            <person name="Ward N.L."/>
            <person name="Eisen J.A."/>
        </authorList>
    </citation>
    <scope>NUCLEOTIDE SEQUENCE [LARGE SCALE GENOMIC DNA]</scope>
    <source>
        <strain evidence="3">ATCC 27502 / DSM 5159 / P-2</strain>
    </source>
</reference>
<evidence type="ECO:0000313" key="2">
    <source>
        <dbReference type="EMBL" id="ACM04666.1"/>
    </source>
</evidence>
<evidence type="ECO:0000256" key="1">
    <source>
        <dbReference type="SAM" id="MobiDB-lite"/>
    </source>
</evidence>
<keyword evidence="3" id="KW-1185">Reference proteome</keyword>
<dbReference type="KEGG" id="tro:trd_1919"/>
<dbReference type="STRING" id="309801.trd_1919"/>
<proteinExistence type="predicted"/>
<dbReference type="EMBL" id="CP001275">
    <property type="protein sequence ID" value="ACM04666.1"/>
    <property type="molecule type" value="Genomic_DNA"/>
</dbReference>
<feature type="region of interest" description="Disordered" evidence="1">
    <location>
        <begin position="1"/>
        <end position="52"/>
    </location>
</feature>
<name>B9L219_THERP</name>
<dbReference type="Proteomes" id="UP000000447">
    <property type="component" value="Chromosome"/>
</dbReference>